<sequence>MKIYSIAWHSKIMTANIEKSFSVICKVHFAEQNCKFQSNTLYGSEVILPLEIGSNLARAIAIKTGELCL</sequence>
<proteinExistence type="predicted"/>
<protein>
    <submittedName>
        <fullName evidence="1">Uncharacterized protein</fullName>
    </submittedName>
</protein>
<evidence type="ECO:0000313" key="1">
    <source>
        <dbReference type="EMBL" id="AVH79547.1"/>
    </source>
</evidence>
<reference evidence="1" key="1">
    <citation type="journal article" date="2018" name="Science">
        <title>Natural noncanonical protein splicing yields products with diverse ?-amino acid residues.</title>
        <authorList>
            <person name="Morinaka B.I."/>
            <person name="Lakis E."/>
            <person name="Verest M."/>
            <person name="Helf M.J."/>
            <person name="Scalvenzi T."/>
            <person name="Vagstad A.L."/>
            <person name="Sims J."/>
            <person name="Sunagawa S."/>
            <person name="Gugger M."/>
            <person name="Piel J."/>
        </authorList>
    </citation>
    <scope>NUCLEOTIDE SEQUENCE</scope>
    <source>
        <strain evidence="1">PCC 9413</strain>
    </source>
</reference>
<accession>A0A2P0ZGJ3</accession>
<name>A0A2P0ZGJ3_9SYNC</name>
<dbReference type="EMBL" id="MG373770">
    <property type="protein sequence ID" value="AVH79547.1"/>
    <property type="molecule type" value="Genomic_DNA"/>
</dbReference>
<organism evidence="1">
    <name type="scientific">Synechocystis sp. PCC 9413</name>
    <dbReference type="NCBI Taxonomy" id="77760"/>
    <lineage>
        <taxon>Bacteria</taxon>
        <taxon>Bacillati</taxon>
        <taxon>Cyanobacteriota</taxon>
        <taxon>Cyanophyceae</taxon>
        <taxon>Synechococcales</taxon>
        <taxon>Merismopediaceae</taxon>
        <taxon>Synechocystis</taxon>
    </lineage>
</organism>
<dbReference type="AlphaFoldDB" id="A0A2P0ZGJ3"/>